<dbReference type="Proteomes" id="UP001164746">
    <property type="component" value="Chromosome 2"/>
</dbReference>
<organism evidence="1 2">
    <name type="scientific">Mya arenaria</name>
    <name type="common">Soft-shell clam</name>
    <dbReference type="NCBI Taxonomy" id="6604"/>
    <lineage>
        <taxon>Eukaryota</taxon>
        <taxon>Metazoa</taxon>
        <taxon>Spiralia</taxon>
        <taxon>Lophotrochozoa</taxon>
        <taxon>Mollusca</taxon>
        <taxon>Bivalvia</taxon>
        <taxon>Autobranchia</taxon>
        <taxon>Heteroconchia</taxon>
        <taxon>Euheterodonta</taxon>
        <taxon>Imparidentia</taxon>
        <taxon>Neoheterodontei</taxon>
        <taxon>Myida</taxon>
        <taxon>Myoidea</taxon>
        <taxon>Myidae</taxon>
        <taxon>Mya</taxon>
    </lineage>
</organism>
<gene>
    <name evidence="1" type="ORF">MAR_027905</name>
</gene>
<sequence length="104" mass="11048">MDGETKTCVEVVGHRGALKGVGLCQKKGGTCMDFQKGGRTVTPLQFWTVKCISGDDPNDKEAFHRGRMVAGLADGRLNTISNGFFSNAHVGGCLSVSNVNVSWS</sequence>
<keyword evidence="2" id="KW-1185">Reference proteome</keyword>
<evidence type="ECO:0008006" key="3">
    <source>
        <dbReference type="Google" id="ProtNLM"/>
    </source>
</evidence>
<evidence type="ECO:0000313" key="2">
    <source>
        <dbReference type="Proteomes" id="UP001164746"/>
    </source>
</evidence>
<proteinExistence type="predicted"/>
<protein>
    <recommendedName>
        <fullName evidence="3">Pectate lyase</fullName>
    </recommendedName>
</protein>
<name>A0ABY7DFU1_MYAAR</name>
<accession>A0ABY7DFU1</accession>
<evidence type="ECO:0000313" key="1">
    <source>
        <dbReference type="EMBL" id="WAQ95215.1"/>
    </source>
</evidence>
<reference evidence="1" key="1">
    <citation type="submission" date="2022-11" db="EMBL/GenBank/DDBJ databases">
        <title>Centuries of genome instability and evolution in soft-shell clam transmissible cancer (bioRxiv).</title>
        <authorList>
            <person name="Hart S.F.M."/>
            <person name="Yonemitsu M.A."/>
            <person name="Giersch R.M."/>
            <person name="Beal B.F."/>
            <person name="Arriagada G."/>
            <person name="Davis B.W."/>
            <person name="Ostrander E.A."/>
            <person name="Goff S.P."/>
            <person name="Metzger M.J."/>
        </authorList>
    </citation>
    <scope>NUCLEOTIDE SEQUENCE</scope>
    <source>
        <strain evidence="1">MELC-2E11</strain>
        <tissue evidence="1">Siphon/mantle</tissue>
    </source>
</reference>
<dbReference type="EMBL" id="CP111013">
    <property type="protein sequence ID" value="WAQ95215.1"/>
    <property type="molecule type" value="Genomic_DNA"/>
</dbReference>